<evidence type="ECO:0000313" key="1">
    <source>
        <dbReference type="EMBL" id="QEF99746.1"/>
    </source>
</evidence>
<sequence length="221" mass="24223">MSATMTESTTETRREALKAKIAQTKANSERIAEWRASIRDLEAAIDAAADAHSDKCAPLQQMMRDLDAKLSSGSVTAADSKKRHEILTSITAANIELETTSRANQSTIDLLKKNIRELKRGSATSVQSIENELVNTAPLDQRAECKAWDAQATVASQWGQAAGEKATKLERMIEVNNANGYDTKGAKERVAFYRAESLLAAELAAESQRKADQLRRQMIEA</sequence>
<proteinExistence type="predicted"/>
<reference evidence="1 2" key="1">
    <citation type="submission" date="2019-02" db="EMBL/GenBank/DDBJ databases">
        <title>Planctomycetal bacteria perform biofilm scaping via a novel small molecule.</title>
        <authorList>
            <person name="Jeske O."/>
            <person name="Boedeker C."/>
            <person name="Wiegand S."/>
            <person name="Breitling P."/>
            <person name="Kallscheuer N."/>
            <person name="Jogler M."/>
            <person name="Rohde M."/>
            <person name="Petersen J."/>
            <person name="Medema M.H."/>
            <person name="Surup F."/>
            <person name="Jogler C."/>
        </authorList>
    </citation>
    <scope>NUCLEOTIDE SEQUENCE [LARGE SCALE GENOMIC DNA]</scope>
    <source>
        <strain evidence="1 2">Mal15</strain>
    </source>
</reference>
<dbReference type="EMBL" id="CP036264">
    <property type="protein sequence ID" value="QEF99746.1"/>
    <property type="molecule type" value="Genomic_DNA"/>
</dbReference>
<gene>
    <name evidence="1" type="ORF">Mal15_38120</name>
</gene>
<dbReference type="KEGG" id="smam:Mal15_38120"/>
<name>A0A5B9MID1_9BACT</name>
<accession>A0A5B9MID1</accession>
<dbReference type="Proteomes" id="UP000321353">
    <property type="component" value="Chromosome"/>
</dbReference>
<evidence type="ECO:0000313" key="2">
    <source>
        <dbReference type="Proteomes" id="UP000321353"/>
    </source>
</evidence>
<protein>
    <submittedName>
        <fullName evidence="1">Uncharacterized protein</fullName>
    </submittedName>
</protein>
<dbReference type="AlphaFoldDB" id="A0A5B9MID1"/>
<dbReference type="RefSeq" id="WP_147869103.1">
    <property type="nucleotide sequence ID" value="NZ_CP036264.1"/>
</dbReference>
<keyword evidence="2" id="KW-1185">Reference proteome</keyword>
<organism evidence="1 2">
    <name type="scientific">Stieleria maiorica</name>
    <dbReference type="NCBI Taxonomy" id="2795974"/>
    <lineage>
        <taxon>Bacteria</taxon>
        <taxon>Pseudomonadati</taxon>
        <taxon>Planctomycetota</taxon>
        <taxon>Planctomycetia</taxon>
        <taxon>Pirellulales</taxon>
        <taxon>Pirellulaceae</taxon>
        <taxon>Stieleria</taxon>
    </lineage>
</organism>